<reference evidence="1" key="1">
    <citation type="submission" date="2022-10" db="EMBL/GenBank/DDBJ databases">
        <title>Culturing micro-colonial fungi from biological soil crusts in the Mojave desert and describing Neophaeococcomyces mojavensis, and introducing the new genera and species Taxawa tesnikishii.</title>
        <authorList>
            <person name="Kurbessoian T."/>
            <person name="Stajich J.E."/>
        </authorList>
    </citation>
    <scope>NUCLEOTIDE SEQUENCE</scope>
    <source>
        <strain evidence="1">JES_115</strain>
    </source>
</reference>
<proteinExistence type="predicted"/>
<gene>
    <name evidence="1" type="ORF">H2199_005498</name>
</gene>
<keyword evidence="2" id="KW-1185">Reference proteome</keyword>
<evidence type="ECO:0000313" key="2">
    <source>
        <dbReference type="Proteomes" id="UP001172680"/>
    </source>
</evidence>
<comment type="caution">
    <text evidence="1">The sequence shown here is derived from an EMBL/GenBank/DDBJ whole genome shotgun (WGS) entry which is preliminary data.</text>
</comment>
<dbReference type="Proteomes" id="UP001172680">
    <property type="component" value="Unassembled WGS sequence"/>
</dbReference>
<name>A0ACC2Z1G9_9PEZI</name>
<organism evidence="1 2">
    <name type="scientific">Coniosporium tulheliwenetii</name>
    <dbReference type="NCBI Taxonomy" id="3383036"/>
    <lineage>
        <taxon>Eukaryota</taxon>
        <taxon>Fungi</taxon>
        <taxon>Dikarya</taxon>
        <taxon>Ascomycota</taxon>
        <taxon>Pezizomycotina</taxon>
        <taxon>Dothideomycetes</taxon>
        <taxon>Dothideomycetes incertae sedis</taxon>
        <taxon>Coniosporium</taxon>
    </lineage>
</organism>
<dbReference type="EMBL" id="JAPDRP010000015">
    <property type="protein sequence ID" value="KAJ9641528.1"/>
    <property type="molecule type" value="Genomic_DNA"/>
</dbReference>
<accession>A0ACC2Z1G9</accession>
<evidence type="ECO:0000313" key="1">
    <source>
        <dbReference type="EMBL" id="KAJ9641528.1"/>
    </source>
</evidence>
<protein>
    <submittedName>
        <fullName evidence="1">Uncharacterized protein</fullName>
    </submittedName>
</protein>
<sequence>MGKDGKFGGRSKTKSPSRRSRKKNIRQARQRSAEDSDSSYPEPESPATEPRTPPQSFRRPSDNVTMAGDGERSVTPSPSYSSVPAGFMQSSRLLQGAINAPMQPSFGPRHAPRGLQGQFAQTFRNNVNQDYPDLFMSGLPSAPAQLHQQGPTCRRFSGPKWNPHTGPSLHFMYASGTIVVIPQVGGMLSYYLLHGENVQAFPAGFRCATSLGQWRNDNQQGGGGGYGGGGYGSQKQGGYGDQNQQKTSCGAKVWRRNGRKK</sequence>